<dbReference type="Pfam" id="PF00646">
    <property type="entry name" value="F-box"/>
    <property type="match status" value="1"/>
</dbReference>
<dbReference type="PROSITE" id="PS50181">
    <property type="entry name" value="FBOX"/>
    <property type="match status" value="1"/>
</dbReference>
<dbReference type="SMART" id="SM00256">
    <property type="entry name" value="FBOX"/>
    <property type="match status" value="1"/>
</dbReference>
<reference evidence="2" key="1">
    <citation type="submission" date="2021-01" db="EMBL/GenBank/DDBJ databases">
        <authorList>
            <consortium name="Genoscope - CEA"/>
            <person name="William W."/>
        </authorList>
    </citation>
    <scope>NUCLEOTIDE SEQUENCE</scope>
</reference>
<accession>A0A816PGK9</accession>
<dbReference type="PANTHER" id="PTHR32212:SF234">
    <property type="entry name" value="F-BOX_LRR-REPEAT PROTEIN 13-LIKE"/>
    <property type="match status" value="1"/>
</dbReference>
<proteinExistence type="predicted"/>
<organism evidence="2">
    <name type="scientific">Brassica napus</name>
    <name type="common">Rape</name>
    <dbReference type="NCBI Taxonomy" id="3708"/>
    <lineage>
        <taxon>Eukaryota</taxon>
        <taxon>Viridiplantae</taxon>
        <taxon>Streptophyta</taxon>
        <taxon>Embryophyta</taxon>
        <taxon>Tracheophyta</taxon>
        <taxon>Spermatophyta</taxon>
        <taxon>Magnoliopsida</taxon>
        <taxon>eudicotyledons</taxon>
        <taxon>Gunneridae</taxon>
        <taxon>Pentapetalae</taxon>
        <taxon>rosids</taxon>
        <taxon>malvids</taxon>
        <taxon>Brassicales</taxon>
        <taxon>Brassicaceae</taxon>
        <taxon>Brassiceae</taxon>
        <taxon>Brassica</taxon>
    </lineage>
</organism>
<dbReference type="EMBL" id="HG994363">
    <property type="protein sequence ID" value="CAF2048893.1"/>
    <property type="molecule type" value="Genomic_DNA"/>
</dbReference>
<dbReference type="AlphaFoldDB" id="A0A816PGK9"/>
<dbReference type="Gene3D" id="1.20.1280.50">
    <property type="match status" value="1"/>
</dbReference>
<dbReference type="InterPro" id="IPR053781">
    <property type="entry name" value="F-box_AtFBL13-like"/>
</dbReference>
<gene>
    <name evidence="2" type="ORF">DARMORV10_A09P53040.1</name>
</gene>
<feature type="domain" description="F-box" evidence="1">
    <location>
        <begin position="20"/>
        <end position="56"/>
    </location>
</feature>
<name>A0A816PGK9_BRANA</name>
<evidence type="ECO:0000259" key="1">
    <source>
        <dbReference type="PROSITE" id="PS50181"/>
    </source>
</evidence>
<dbReference type="CDD" id="cd22160">
    <property type="entry name" value="F-box_AtFBL13-like"/>
    <property type="match status" value="1"/>
</dbReference>
<dbReference type="SUPFAM" id="SSF81383">
    <property type="entry name" value="F-box domain"/>
    <property type="match status" value="1"/>
</dbReference>
<dbReference type="InterPro" id="IPR036047">
    <property type="entry name" value="F-box-like_dom_sf"/>
</dbReference>
<evidence type="ECO:0000313" key="2">
    <source>
        <dbReference type="EMBL" id="CAF2048893.1"/>
    </source>
</evidence>
<dbReference type="PANTHER" id="PTHR32212">
    <property type="entry name" value="CYCLIN-LIKE F-BOX"/>
    <property type="match status" value="1"/>
</dbReference>
<dbReference type="InterPro" id="IPR001810">
    <property type="entry name" value="F-box_dom"/>
</dbReference>
<dbReference type="Proteomes" id="UP001295469">
    <property type="component" value="Chromosome A09"/>
</dbReference>
<protein>
    <submittedName>
        <fullName evidence="2">(rape) hypothetical protein</fullName>
    </submittedName>
</protein>
<sequence>MTARSSSSPRRNHQYPIDDHDLISKLPDELLQMVLSNLSTEEAVRTSVLSSRWVDVWKWRSYLVLDMNMVLDSTPKERLQQVSVQLARLMTKVETNIWHKILGSDFIDMRRYVYLSVSVDITDPKEVEILEEVLLMWTNGLLELEIFFKHKKSHREEGECSTNDRTHAKLFPNADLRVYNVRLYNFDGSNEEEFAFVSRLVMQKPVILNMMIETSLFPPTKKFNAEAAVAKLMELKYYKNLKIECF</sequence>